<dbReference type="SUPFAM" id="SSF56112">
    <property type="entry name" value="Protein kinase-like (PK-like)"/>
    <property type="match status" value="1"/>
</dbReference>
<keyword evidence="2" id="KW-1185">Reference proteome</keyword>
<evidence type="ECO:0008006" key="3">
    <source>
        <dbReference type="Google" id="ProtNLM"/>
    </source>
</evidence>
<dbReference type="EMBL" id="JBBBZM010000101">
    <property type="protein sequence ID" value="KAL0634215.1"/>
    <property type="molecule type" value="Genomic_DNA"/>
</dbReference>
<accession>A0ABR3GE77</accession>
<sequence>MAAPAVSIRAYDASPLPHHSAIINFTPWKLHTSITLERPHAPSIPSLSNLTRAVQHPIFMPLPHDNVQTHLYIERILSRKVAVVGCCNSTSPARWVVKFNASDWASRWHLHKELAAYAACEGLQGEDVPVFYGEWGIAGMDPAACSVLLMEYVAPGTTIVALQAGVDRENIGGRERLVRGAVLATERVNRCGVAHRDLSGENMMVAEGGRVVIVGFAWAAVGRLRSADRWSLFQMGFLTAWDVPEME</sequence>
<proteinExistence type="predicted"/>
<dbReference type="InterPro" id="IPR011009">
    <property type="entry name" value="Kinase-like_dom_sf"/>
</dbReference>
<name>A0ABR3GE77_9PEZI</name>
<organism evidence="1 2">
    <name type="scientific">Discina gigas</name>
    <dbReference type="NCBI Taxonomy" id="1032678"/>
    <lineage>
        <taxon>Eukaryota</taxon>
        <taxon>Fungi</taxon>
        <taxon>Dikarya</taxon>
        <taxon>Ascomycota</taxon>
        <taxon>Pezizomycotina</taxon>
        <taxon>Pezizomycetes</taxon>
        <taxon>Pezizales</taxon>
        <taxon>Discinaceae</taxon>
        <taxon>Discina</taxon>
    </lineage>
</organism>
<protein>
    <recommendedName>
        <fullName evidence="3">Protein kinase domain-containing protein</fullName>
    </recommendedName>
</protein>
<evidence type="ECO:0000313" key="2">
    <source>
        <dbReference type="Proteomes" id="UP001447188"/>
    </source>
</evidence>
<evidence type="ECO:0000313" key="1">
    <source>
        <dbReference type="EMBL" id="KAL0634215.1"/>
    </source>
</evidence>
<dbReference type="Proteomes" id="UP001447188">
    <property type="component" value="Unassembled WGS sequence"/>
</dbReference>
<comment type="caution">
    <text evidence="1">The sequence shown here is derived from an EMBL/GenBank/DDBJ whole genome shotgun (WGS) entry which is preliminary data.</text>
</comment>
<gene>
    <name evidence="1" type="ORF">Q9L58_006891</name>
</gene>
<dbReference type="Gene3D" id="1.10.510.10">
    <property type="entry name" value="Transferase(Phosphotransferase) domain 1"/>
    <property type="match status" value="1"/>
</dbReference>
<reference evidence="1 2" key="1">
    <citation type="submission" date="2024-02" db="EMBL/GenBank/DDBJ databases">
        <title>Discinaceae phylogenomics.</title>
        <authorList>
            <person name="Dirks A.C."/>
            <person name="James T.Y."/>
        </authorList>
    </citation>
    <scope>NUCLEOTIDE SEQUENCE [LARGE SCALE GENOMIC DNA]</scope>
    <source>
        <strain evidence="1 2">ACD0624</strain>
    </source>
</reference>